<reference evidence="2" key="1">
    <citation type="submission" date="2021-02" db="EMBL/GenBank/DDBJ databases">
        <authorList>
            <person name="Dougan E. K."/>
            <person name="Rhodes N."/>
            <person name="Thang M."/>
            <person name="Chan C."/>
        </authorList>
    </citation>
    <scope>NUCLEOTIDE SEQUENCE</scope>
</reference>
<feature type="compositionally biased region" description="Low complexity" evidence="1">
    <location>
        <begin position="128"/>
        <end position="137"/>
    </location>
</feature>
<feature type="compositionally biased region" description="Basic and acidic residues" evidence="1">
    <location>
        <begin position="78"/>
        <end position="98"/>
    </location>
</feature>
<dbReference type="AlphaFoldDB" id="A0A813JBE5"/>
<feature type="non-terminal residue" evidence="2">
    <location>
        <position position="1"/>
    </location>
</feature>
<organism evidence="2 3">
    <name type="scientific">Polarella glacialis</name>
    <name type="common">Dinoflagellate</name>
    <dbReference type="NCBI Taxonomy" id="89957"/>
    <lineage>
        <taxon>Eukaryota</taxon>
        <taxon>Sar</taxon>
        <taxon>Alveolata</taxon>
        <taxon>Dinophyceae</taxon>
        <taxon>Suessiales</taxon>
        <taxon>Suessiaceae</taxon>
        <taxon>Polarella</taxon>
    </lineage>
</organism>
<sequence length="148" mass="16462">SAENPWAPNREPRSLEAMLPSSPQRPTAPPQHQHPQHHHQQELWAASGSSGYAARVVHDFDDFVAHAEERLSMLGDVDRTAGRDEDGLQERVQGDHWDWIPSETVRARSKSPPAGSARSCEDLPRPLAPAQASLSSATERSLHEHCDW</sequence>
<evidence type="ECO:0000313" key="3">
    <source>
        <dbReference type="Proteomes" id="UP000626109"/>
    </source>
</evidence>
<proteinExistence type="predicted"/>
<dbReference type="Proteomes" id="UP000626109">
    <property type="component" value="Unassembled WGS sequence"/>
</dbReference>
<name>A0A813JBE5_POLGL</name>
<dbReference type="EMBL" id="CAJNNW010024472">
    <property type="protein sequence ID" value="CAE8672661.1"/>
    <property type="molecule type" value="Genomic_DNA"/>
</dbReference>
<feature type="region of interest" description="Disordered" evidence="1">
    <location>
        <begin position="1"/>
        <end position="49"/>
    </location>
</feature>
<protein>
    <submittedName>
        <fullName evidence="2">Uncharacterized protein</fullName>
    </submittedName>
</protein>
<accession>A0A813JBE5</accession>
<gene>
    <name evidence="2" type="ORF">PGLA2088_LOCUS18171</name>
</gene>
<evidence type="ECO:0000313" key="2">
    <source>
        <dbReference type="EMBL" id="CAE8672661.1"/>
    </source>
</evidence>
<evidence type="ECO:0000256" key="1">
    <source>
        <dbReference type="SAM" id="MobiDB-lite"/>
    </source>
</evidence>
<feature type="non-terminal residue" evidence="2">
    <location>
        <position position="148"/>
    </location>
</feature>
<feature type="region of interest" description="Disordered" evidence="1">
    <location>
        <begin position="78"/>
        <end position="148"/>
    </location>
</feature>
<comment type="caution">
    <text evidence="2">The sequence shown here is derived from an EMBL/GenBank/DDBJ whole genome shotgun (WGS) entry which is preliminary data.</text>
</comment>